<sequence>MCAMKRYLNMFQNAPVAMAILDAKTLRLDSANSAMLQLLRKEKSVVGRKLLDFLPEIAEQPYPELIYEVIRTGKAHSEIGAKFYSVHNGKAETVFVDYSYTPILGKDSKVVSVLVVGTDVSEREMSKQYRLEADRNLRALVMSAPVAMAVFNGFDFQIQSINARMLDLWDNNHKTCIRELEHVYHNGVSFTSESNQICYSYTPLRDDKGNTTGVVMVGNKKE</sequence>
<dbReference type="Gene3D" id="3.30.450.20">
    <property type="entry name" value="PAS domain"/>
    <property type="match status" value="1"/>
</dbReference>
<organism evidence="2 3">
    <name type="scientific">Pedobacter cryoconitis</name>
    <dbReference type="NCBI Taxonomy" id="188932"/>
    <lineage>
        <taxon>Bacteria</taxon>
        <taxon>Pseudomonadati</taxon>
        <taxon>Bacteroidota</taxon>
        <taxon>Sphingobacteriia</taxon>
        <taxon>Sphingobacteriales</taxon>
        <taxon>Sphingobacteriaceae</taxon>
        <taxon>Pedobacter</taxon>
    </lineage>
</organism>
<comment type="caution">
    <text evidence="2">The sequence shown here is derived from an EMBL/GenBank/DDBJ whole genome shotgun (WGS) entry which is preliminary data.</text>
</comment>
<evidence type="ECO:0000259" key="1">
    <source>
        <dbReference type="SMART" id="SM00091"/>
    </source>
</evidence>
<evidence type="ECO:0000313" key="2">
    <source>
        <dbReference type="EMBL" id="RAJ26338.1"/>
    </source>
</evidence>
<evidence type="ECO:0000313" key="3">
    <source>
        <dbReference type="Proteomes" id="UP000249754"/>
    </source>
</evidence>
<dbReference type="Proteomes" id="UP000249754">
    <property type="component" value="Unassembled WGS sequence"/>
</dbReference>
<proteinExistence type="predicted"/>
<protein>
    <submittedName>
        <fullName evidence="2">PAS domain S-box-containing protein</fullName>
    </submittedName>
</protein>
<dbReference type="SMART" id="SM00091">
    <property type="entry name" value="PAS"/>
    <property type="match status" value="1"/>
</dbReference>
<gene>
    <name evidence="2" type="ORF">LY11_03782</name>
</gene>
<feature type="domain" description="PAS" evidence="1">
    <location>
        <begin position="5"/>
        <end position="71"/>
    </location>
</feature>
<dbReference type="EMBL" id="QLLR01000023">
    <property type="protein sequence ID" value="RAJ26338.1"/>
    <property type="molecule type" value="Genomic_DNA"/>
</dbReference>
<dbReference type="SUPFAM" id="SSF55785">
    <property type="entry name" value="PYP-like sensor domain (PAS domain)"/>
    <property type="match status" value="2"/>
</dbReference>
<reference evidence="2 3" key="1">
    <citation type="submission" date="2018-06" db="EMBL/GenBank/DDBJ databases">
        <title>Genomic Encyclopedia of Archaeal and Bacterial Type Strains, Phase II (KMG-II): from individual species to whole genera.</title>
        <authorList>
            <person name="Goeker M."/>
        </authorList>
    </citation>
    <scope>NUCLEOTIDE SEQUENCE [LARGE SCALE GENOMIC DNA]</scope>
    <source>
        <strain evidence="2 3">DSM 14825</strain>
    </source>
</reference>
<dbReference type="InterPro" id="IPR000014">
    <property type="entry name" value="PAS"/>
</dbReference>
<name>A0A327SC23_9SPHI</name>
<dbReference type="AlphaFoldDB" id="A0A327SC23"/>
<dbReference type="OrthoDB" id="341208at2"/>
<dbReference type="InterPro" id="IPR035965">
    <property type="entry name" value="PAS-like_dom_sf"/>
</dbReference>
<accession>A0A327SC23</accession>
<dbReference type="InterPro" id="IPR013656">
    <property type="entry name" value="PAS_4"/>
</dbReference>
<dbReference type="Pfam" id="PF08448">
    <property type="entry name" value="PAS_4"/>
    <property type="match status" value="1"/>
</dbReference>
<dbReference type="NCBIfam" id="TIGR00229">
    <property type="entry name" value="sensory_box"/>
    <property type="match status" value="1"/>
</dbReference>